<dbReference type="OrthoDB" id="2266445at2759"/>
<dbReference type="GO" id="GO:0015295">
    <property type="term" value="F:solute:proton symporter activity"/>
    <property type="evidence" value="ECO:0007669"/>
    <property type="project" value="TreeGrafter"/>
</dbReference>
<evidence type="ECO:0000256" key="4">
    <source>
        <dbReference type="ARBA" id="ARBA00022692"/>
    </source>
</evidence>
<accession>A0A8H7UW74</accession>
<feature type="transmembrane region" description="Helical" evidence="7">
    <location>
        <begin position="182"/>
        <end position="204"/>
    </location>
</feature>
<dbReference type="PANTHER" id="PTHR30003">
    <property type="entry name" value="L-LACTATE PERMEASE"/>
    <property type="match status" value="1"/>
</dbReference>
<evidence type="ECO:0000256" key="1">
    <source>
        <dbReference type="ARBA" id="ARBA00004651"/>
    </source>
</evidence>
<keyword evidence="3" id="KW-1003">Cell membrane</keyword>
<feature type="transmembrane region" description="Helical" evidence="7">
    <location>
        <begin position="384"/>
        <end position="403"/>
    </location>
</feature>
<organism evidence="8 9">
    <name type="scientific">Mucor plumbeus</name>
    <dbReference type="NCBI Taxonomy" id="97098"/>
    <lineage>
        <taxon>Eukaryota</taxon>
        <taxon>Fungi</taxon>
        <taxon>Fungi incertae sedis</taxon>
        <taxon>Mucoromycota</taxon>
        <taxon>Mucoromycotina</taxon>
        <taxon>Mucoromycetes</taxon>
        <taxon>Mucorales</taxon>
        <taxon>Mucorineae</taxon>
        <taxon>Mucoraceae</taxon>
        <taxon>Mucor</taxon>
    </lineage>
</organism>
<dbReference type="InterPro" id="IPR003804">
    <property type="entry name" value="Lactate_perm"/>
</dbReference>
<proteinExistence type="predicted"/>
<evidence type="ECO:0000256" key="3">
    <source>
        <dbReference type="ARBA" id="ARBA00022475"/>
    </source>
</evidence>
<dbReference type="EMBL" id="JAEPRC010000407">
    <property type="protein sequence ID" value="KAG2197975.1"/>
    <property type="molecule type" value="Genomic_DNA"/>
</dbReference>
<dbReference type="AlphaFoldDB" id="A0A8H7UW74"/>
<evidence type="ECO:0008006" key="10">
    <source>
        <dbReference type="Google" id="ProtNLM"/>
    </source>
</evidence>
<evidence type="ECO:0000256" key="6">
    <source>
        <dbReference type="ARBA" id="ARBA00023136"/>
    </source>
</evidence>
<keyword evidence="2" id="KW-0813">Transport</keyword>
<dbReference type="Pfam" id="PF02652">
    <property type="entry name" value="Lactate_perm"/>
    <property type="match status" value="2"/>
</dbReference>
<feature type="transmembrane region" description="Helical" evidence="7">
    <location>
        <begin position="216"/>
        <end position="236"/>
    </location>
</feature>
<keyword evidence="9" id="KW-1185">Reference proteome</keyword>
<gene>
    <name evidence="8" type="ORF">INT46_006467</name>
</gene>
<feature type="transmembrane region" description="Helical" evidence="7">
    <location>
        <begin position="28"/>
        <end position="48"/>
    </location>
</feature>
<evidence type="ECO:0000256" key="5">
    <source>
        <dbReference type="ARBA" id="ARBA00022989"/>
    </source>
</evidence>
<feature type="transmembrane region" description="Helical" evidence="7">
    <location>
        <begin position="439"/>
        <end position="458"/>
    </location>
</feature>
<feature type="transmembrane region" description="Helical" evidence="7">
    <location>
        <begin position="55"/>
        <end position="74"/>
    </location>
</feature>
<protein>
    <recommendedName>
        <fullName evidence="10">Lactate permease</fullName>
    </recommendedName>
</protein>
<keyword evidence="6 7" id="KW-0472">Membrane</keyword>
<feature type="transmembrane region" description="Helical" evidence="7">
    <location>
        <begin position="129"/>
        <end position="162"/>
    </location>
</feature>
<evidence type="ECO:0000313" key="9">
    <source>
        <dbReference type="Proteomes" id="UP000650833"/>
    </source>
</evidence>
<feature type="transmembrane region" description="Helical" evidence="7">
    <location>
        <begin position="268"/>
        <end position="285"/>
    </location>
</feature>
<evidence type="ECO:0000313" key="8">
    <source>
        <dbReference type="EMBL" id="KAG2197975.1"/>
    </source>
</evidence>
<feature type="transmembrane region" description="Helical" evidence="7">
    <location>
        <begin position="478"/>
        <end position="495"/>
    </location>
</feature>
<keyword evidence="5 7" id="KW-1133">Transmembrane helix</keyword>
<dbReference type="GO" id="GO:0015129">
    <property type="term" value="F:lactate transmembrane transporter activity"/>
    <property type="evidence" value="ECO:0007669"/>
    <property type="project" value="InterPro"/>
</dbReference>
<reference evidence="8" key="1">
    <citation type="submission" date="2020-12" db="EMBL/GenBank/DDBJ databases">
        <title>Metabolic potential, ecology and presence of endohyphal bacteria is reflected in genomic diversity of Mucoromycotina.</title>
        <authorList>
            <person name="Muszewska A."/>
            <person name="Okrasinska A."/>
            <person name="Steczkiewicz K."/>
            <person name="Drgas O."/>
            <person name="Orlowska M."/>
            <person name="Perlinska-Lenart U."/>
            <person name="Aleksandrzak-Piekarczyk T."/>
            <person name="Szatraj K."/>
            <person name="Zielenkiewicz U."/>
            <person name="Pilsyk S."/>
            <person name="Malc E."/>
            <person name="Mieczkowski P."/>
            <person name="Kruszewska J.S."/>
            <person name="Biernat P."/>
            <person name="Pawlowska J."/>
        </authorList>
    </citation>
    <scope>NUCLEOTIDE SEQUENCE</scope>
    <source>
        <strain evidence="8">CBS 226.32</strain>
    </source>
</reference>
<dbReference type="PANTHER" id="PTHR30003:SF0">
    <property type="entry name" value="GLYCOLATE PERMEASE GLCA-RELATED"/>
    <property type="match status" value="1"/>
</dbReference>
<sequence length="625" mass="68002">MVNIPIAPIGPETEGAFIQQLTPIANSLVGSFFVGLIPLLLVLVLLGVFKVPAHYSSLAGLIVCIFIAIFGWHMPAQQAFESIGNGIVFANWPIMWIVVNAMFVYNTAVHSGIFDYFRRWILAYTPPDTRIILLIIGYSFGALLEGVAGFGTPGAICSSLMVSVGFDPLDALTYTLIFDTTPVAFGALGIPVTTLATITGLPVMKLSAMMGRQLPLLSLFLPTYALIFFAGFRAGFLECWPAGLVAGLSFAVIQAIFANLVGPELPDLIAGIVSLISIIIFVQFWKPPYRPEYEAHMVVAKTNVNDEENHADEISNHSNVSEKQHIEHSSKVESPDSVVEVHQENHVAQPSNLSQDNVAHDSITSAKEKGGQLEIEKLTLRETLLAWSPWTLIVVVVIIWTFAKVPSYGRTLVHWPHLHQEVYLTLYGKKYDAIWTFEPLATGTAILVSAIPFAGLVLWNGSHPRVFWLAFRQTVTQLFLPVLTVSFIMAFAYLYNYSGIAYTIGLTLSSVGKAFPFLSAWLGWFACFLSGSDTSANSLFGNLQVVAAREIGLSAILMASTNSSGAICSKMISPQNLTTGVSTIGLQGQEGRVLRRTILHSIFMVCIVGAMACVQQYGIPGIIPP</sequence>
<name>A0A8H7UW74_9FUNG</name>
<keyword evidence="4 7" id="KW-0812">Transmembrane</keyword>
<feature type="transmembrane region" description="Helical" evidence="7">
    <location>
        <begin position="242"/>
        <end position="261"/>
    </location>
</feature>
<feature type="transmembrane region" description="Helical" evidence="7">
    <location>
        <begin position="94"/>
        <end position="117"/>
    </location>
</feature>
<comment type="subcellular location">
    <subcellularLocation>
        <location evidence="1">Cell membrane</location>
        <topology evidence="1">Multi-pass membrane protein</topology>
    </subcellularLocation>
</comment>
<dbReference type="Proteomes" id="UP000650833">
    <property type="component" value="Unassembled WGS sequence"/>
</dbReference>
<dbReference type="GO" id="GO:0005886">
    <property type="term" value="C:plasma membrane"/>
    <property type="evidence" value="ECO:0007669"/>
    <property type="project" value="UniProtKB-SubCell"/>
</dbReference>
<evidence type="ECO:0000256" key="7">
    <source>
        <dbReference type="SAM" id="Phobius"/>
    </source>
</evidence>
<comment type="caution">
    <text evidence="8">The sequence shown here is derived from an EMBL/GenBank/DDBJ whole genome shotgun (WGS) entry which is preliminary data.</text>
</comment>
<feature type="transmembrane region" description="Helical" evidence="7">
    <location>
        <begin position="598"/>
        <end position="619"/>
    </location>
</feature>
<evidence type="ECO:0000256" key="2">
    <source>
        <dbReference type="ARBA" id="ARBA00022448"/>
    </source>
</evidence>